<comment type="caution">
    <text evidence="1">The sequence shown here is derived from an EMBL/GenBank/DDBJ whole genome shotgun (WGS) entry which is preliminary data.</text>
</comment>
<dbReference type="RefSeq" id="WP_166212954.1">
    <property type="nucleotide sequence ID" value="NZ_CP088285.1"/>
</dbReference>
<sequence>MPVAPVRPEPLTLGSSCFVVYRAARRRLEPVLAHFARAIIIAHRALLIDTAPHGAPCLAEIATVDTTRSHAGAPVRDGLRLINA</sequence>
<name>A0A974A684_9BRAD</name>
<accession>A0A974A684</accession>
<organism evidence="1">
    <name type="scientific">Bradyrhizobium septentrionale</name>
    <dbReference type="NCBI Taxonomy" id="1404411"/>
    <lineage>
        <taxon>Bacteria</taxon>
        <taxon>Pseudomonadati</taxon>
        <taxon>Pseudomonadota</taxon>
        <taxon>Alphaproteobacteria</taxon>
        <taxon>Hyphomicrobiales</taxon>
        <taxon>Nitrobacteraceae</taxon>
        <taxon>Bradyrhizobium</taxon>
    </lineage>
</organism>
<reference evidence="1" key="1">
    <citation type="submission" date="2020-06" db="EMBL/GenBank/DDBJ databases">
        <title>Whole Genome Sequence of Bradyrhizobium sp. Strain 1S1.</title>
        <authorList>
            <person name="Bromfield E.S.P."/>
            <person name="Cloutier S."/>
        </authorList>
    </citation>
    <scope>NUCLEOTIDE SEQUENCE [LARGE SCALE GENOMIC DNA]</scope>
    <source>
        <strain evidence="1">1S1</strain>
    </source>
</reference>
<evidence type="ECO:0000313" key="1">
    <source>
        <dbReference type="EMBL" id="NVI50100.1"/>
    </source>
</evidence>
<gene>
    <name evidence="1" type="ORF">HAP48_046125</name>
</gene>
<protein>
    <submittedName>
        <fullName evidence="1">Uncharacterized protein</fullName>
    </submittedName>
</protein>
<dbReference type="AlphaFoldDB" id="A0A974A684"/>
<proteinExistence type="predicted"/>
<dbReference type="EMBL" id="JAAOLE020000001">
    <property type="protein sequence ID" value="NVI50100.1"/>
    <property type="molecule type" value="Genomic_DNA"/>
</dbReference>